<dbReference type="InterPro" id="IPR029151">
    <property type="entry name" value="Sensor-like_sf"/>
</dbReference>
<reference evidence="9" key="1">
    <citation type="journal article" date="2019" name="Int. J. Syst. Evol. Microbiol.">
        <title>The Global Catalogue of Microorganisms (GCM) 10K type strain sequencing project: providing services to taxonomists for standard genome sequencing and annotation.</title>
        <authorList>
            <consortium name="The Broad Institute Genomics Platform"/>
            <consortium name="The Broad Institute Genome Sequencing Center for Infectious Disease"/>
            <person name="Wu L."/>
            <person name="Ma J."/>
        </authorList>
    </citation>
    <scope>NUCLEOTIDE SEQUENCE [LARGE SCALE GENOMIC DNA]</scope>
    <source>
        <strain evidence="9">NBRC 102520</strain>
    </source>
</reference>
<evidence type="ECO:0000256" key="1">
    <source>
        <dbReference type="ARBA" id="ARBA00004651"/>
    </source>
</evidence>
<dbReference type="PANTHER" id="PTHR43081:SF1">
    <property type="entry name" value="ADENYLATE CYCLASE, TERMINAL-DIFFERENTIATION SPECIFIC"/>
    <property type="match status" value="1"/>
</dbReference>
<dbReference type="Proteomes" id="UP001156905">
    <property type="component" value="Unassembled WGS sequence"/>
</dbReference>
<evidence type="ECO:0000256" key="2">
    <source>
        <dbReference type="ARBA" id="ARBA00022475"/>
    </source>
</evidence>
<dbReference type="Gene3D" id="3.30.450.20">
    <property type="entry name" value="PAS domain"/>
    <property type="match status" value="1"/>
</dbReference>
<dbReference type="CDD" id="cd07302">
    <property type="entry name" value="CHD"/>
    <property type="match status" value="1"/>
</dbReference>
<dbReference type="InterPro" id="IPR029787">
    <property type="entry name" value="Nucleotide_cyclase"/>
</dbReference>
<evidence type="ECO:0000256" key="3">
    <source>
        <dbReference type="ARBA" id="ARBA00022692"/>
    </source>
</evidence>
<dbReference type="SUPFAM" id="SSF55073">
    <property type="entry name" value="Nucleotide cyclase"/>
    <property type="match status" value="1"/>
</dbReference>
<evidence type="ECO:0000313" key="8">
    <source>
        <dbReference type="EMBL" id="GLR88512.1"/>
    </source>
</evidence>
<feature type="domain" description="Guanylate cyclase" evidence="7">
    <location>
        <begin position="455"/>
        <end position="587"/>
    </location>
</feature>
<accession>A0ABQ6B273</accession>
<keyword evidence="3 6" id="KW-0812">Transmembrane</keyword>
<gene>
    <name evidence="8" type="ORF">GCM10007857_52240</name>
</gene>
<evidence type="ECO:0000313" key="9">
    <source>
        <dbReference type="Proteomes" id="UP001156905"/>
    </source>
</evidence>
<keyword evidence="2" id="KW-1003">Cell membrane</keyword>
<keyword evidence="5 6" id="KW-0472">Membrane</keyword>
<comment type="subcellular location">
    <subcellularLocation>
        <location evidence="1">Cell membrane</location>
        <topology evidence="1">Multi-pass membrane protein</topology>
    </subcellularLocation>
</comment>
<evidence type="ECO:0000256" key="4">
    <source>
        <dbReference type="ARBA" id="ARBA00022989"/>
    </source>
</evidence>
<dbReference type="InterPro" id="IPR050697">
    <property type="entry name" value="Adenylyl/Guanylyl_Cyclase_3/4"/>
</dbReference>
<dbReference type="InterPro" id="IPR001054">
    <property type="entry name" value="A/G_cyclase"/>
</dbReference>
<dbReference type="CDD" id="cd12913">
    <property type="entry name" value="PDC1_MCP_like"/>
    <property type="match status" value="1"/>
</dbReference>
<dbReference type="Pfam" id="PF02743">
    <property type="entry name" value="dCache_1"/>
    <property type="match status" value="1"/>
</dbReference>
<protein>
    <submittedName>
        <fullName evidence="8">Adenylate/guanylate cyclase domain-containing protein</fullName>
    </submittedName>
</protein>
<keyword evidence="4 6" id="KW-1133">Transmembrane helix</keyword>
<dbReference type="SMART" id="SM00044">
    <property type="entry name" value="CYCc"/>
    <property type="match status" value="1"/>
</dbReference>
<evidence type="ECO:0000256" key="6">
    <source>
        <dbReference type="SAM" id="Phobius"/>
    </source>
</evidence>
<dbReference type="RefSeq" id="WP_284270128.1">
    <property type="nucleotide sequence ID" value="NZ_BSOW01000019.1"/>
</dbReference>
<evidence type="ECO:0000256" key="5">
    <source>
        <dbReference type="ARBA" id="ARBA00023136"/>
    </source>
</evidence>
<dbReference type="EMBL" id="BSOW01000019">
    <property type="protein sequence ID" value="GLR88512.1"/>
    <property type="molecule type" value="Genomic_DNA"/>
</dbReference>
<proteinExistence type="predicted"/>
<evidence type="ECO:0000259" key="7">
    <source>
        <dbReference type="PROSITE" id="PS50125"/>
    </source>
</evidence>
<feature type="transmembrane region" description="Helical" evidence="6">
    <location>
        <begin position="355"/>
        <end position="374"/>
    </location>
</feature>
<comment type="caution">
    <text evidence="8">The sequence shown here is derived from an EMBL/GenBank/DDBJ whole genome shotgun (WGS) entry which is preliminary data.</text>
</comment>
<feature type="transmembrane region" description="Helical" evidence="6">
    <location>
        <begin position="20"/>
        <end position="40"/>
    </location>
</feature>
<name>A0ABQ6B273_9BRAD</name>
<keyword evidence="9" id="KW-1185">Reference proteome</keyword>
<dbReference type="Pfam" id="PF00211">
    <property type="entry name" value="Guanylate_cyc"/>
    <property type="match status" value="1"/>
</dbReference>
<dbReference type="PROSITE" id="PS50125">
    <property type="entry name" value="GUANYLATE_CYCLASE_2"/>
    <property type="match status" value="1"/>
</dbReference>
<dbReference type="SUPFAM" id="SSF103190">
    <property type="entry name" value="Sensory domain-like"/>
    <property type="match status" value="1"/>
</dbReference>
<sequence length="701" mass="77540">MTGDRTTGKRSFRIGFQTSIITVFVAVMLLVGLALVYLSFERVTLITRTAASGFIEKVAQLGADHVDEQFKNVRDNLDVLSGLPAIQEADIADNSRLYSLMAAMLRNNPHLFNLYIGYEDGSFLEMDVIDRAKPAFRASLHVDEDAAFRLVLISRTGGAAPATIFLSENLIQVAEVAGPNGYDPRTRPWYVEAFRNGKTLLTGPYVFFATGEPGYTLRTPLKEGRRGVVAGDMLLNRFEDMLAQQKLGQSGLAFLFNDSGHIVAHPEMSRLMAEIPERQDDLPQLGALKLPAAEPVIRSWREGGPDQQFFADASGRVYVAAVHRLETAGSANIRLAMIAPLDEFYSRIIDERRTLFALALAFVGGTLPFAFWLGSLMARPLRKLAEETDEIQRFQIAERPRIHSVIAEVEELGRSVFTMRSVVRSFASFIPRQIVRQLIETGSALSLGGSRRQVTVLFTDVADFTAKTEKADPSQVMIYTSRYFAALSEEIMRHQGTIDKYIGDAVMAFWNAPADDPDHTVNACRAVLACIAANEALNKDFGREGWPPYDTRFGLHVGDAVVGNIGSSDRMNYTALGATINLASRLEGLNKNYGTRVLVSSAVRDRARHVFLFRSVDSIRPKGFAEAIEVSELRGELTRADDAEIAMCRRWDEVRAAIALEADETAVVRLSGFLHDYPKDSVAQYHAQRFRKAAGNPGRAA</sequence>
<dbReference type="InterPro" id="IPR033479">
    <property type="entry name" value="dCache_1"/>
</dbReference>
<dbReference type="PANTHER" id="PTHR43081">
    <property type="entry name" value="ADENYLATE CYCLASE, TERMINAL-DIFFERENTIATION SPECIFIC-RELATED"/>
    <property type="match status" value="1"/>
</dbReference>
<dbReference type="Gene3D" id="3.30.70.1230">
    <property type="entry name" value="Nucleotide cyclase"/>
    <property type="match status" value="1"/>
</dbReference>
<organism evidence="8 9">
    <name type="scientific">Bradyrhizobium iriomotense</name>
    <dbReference type="NCBI Taxonomy" id="441950"/>
    <lineage>
        <taxon>Bacteria</taxon>
        <taxon>Pseudomonadati</taxon>
        <taxon>Pseudomonadota</taxon>
        <taxon>Alphaproteobacteria</taxon>
        <taxon>Hyphomicrobiales</taxon>
        <taxon>Nitrobacteraceae</taxon>
        <taxon>Bradyrhizobium</taxon>
    </lineage>
</organism>